<dbReference type="Gene3D" id="3.30.200.160">
    <property type="entry name" value="TFIIIC, subcomplex tauA, subunit Sfc1, barrel domain"/>
    <property type="match status" value="1"/>
</dbReference>
<sequence>MTDHEPSPLIPIEKRKFLCVEYPGHVKKPERAIKTLGGESALSEALVNNTQVQLRYRAKDIFSHPINGDVLDTCKLLVKVTRRVKRSKKTGEIVEDDAAPWQHQVVGLVEKTVRFRSLADFQYIVPKDDQIRQLKTALSNGDVKAIMDYKVPDDDSDFDNLRNIPPPVFSTIEAPFNYSYKQNASVVRVRVRQPDGSYTMKLVNRNQYQTLAITSLQYEDENFPSKSWHNLKPPVLEVEKEAIQAVTDLFEKRPIWSRYGITCSLDPKYHKVIKKALPHVAYTFQSGAWRDTWVRYGLDPRKDPKCYIYQQVDIRRVVKEGGQKKIMSRRGNPNVVRTRSTYVPPKVLPNHHIFDGKQKPGSSSVYQLCDITDPDITPLIENPAYRKGYTTKYAGYLYNCVHERLRKSLKKKYADLMDYGAAQPVHNIEAGLAEAIAKEIADQKDGNGGDEGFELDAEEDINAMTDDAIRKIATDALDIVNSEEGLSKRLQEFADEYIDQLESANRNLANDLEEDMDLDMIDTFEEFDDDDFNGLEDEEPMTGNSQQTEEADGDVEMKE</sequence>
<accession>A0A168N521</accession>
<protein>
    <recommendedName>
        <fullName evidence="11">Transcription factor IIIC subunit 5 HTH domain-containing protein</fullName>
    </recommendedName>
</protein>
<dbReference type="AlphaFoldDB" id="A0A168N521"/>
<keyword evidence="3" id="KW-0804">Transcription</keyword>
<dbReference type="GO" id="GO:0001002">
    <property type="term" value="F:RNA polymerase III type 1 promoter sequence-specific DNA binding"/>
    <property type="evidence" value="ECO:0007669"/>
    <property type="project" value="TreeGrafter"/>
</dbReference>
<feature type="compositionally biased region" description="Acidic residues" evidence="6">
    <location>
        <begin position="549"/>
        <end position="559"/>
    </location>
</feature>
<evidence type="ECO:0000256" key="3">
    <source>
        <dbReference type="ARBA" id="ARBA00023163"/>
    </source>
</evidence>
<reference evidence="9 10" key="1">
    <citation type="submission" date="2015-06" db="EMBL/GenBank/DDBJ databases">
        <title>Expansion of signal transduction pathways in fungi by whole-genome duplication.</title>
        <authorList>
            <consortium name="DOE Joint Genome Institute"/>
            <person name="Corrochano L.M."/>
            <person name="Kuo A."/>
            <person name="Marcet-Houben M."/>
            <person name="Polaino S."/>
            <person name="Salamov A."/>
            <person name="Villalobos J.M."/>
            <person name="Alvarez M.I."/>
            <person name="Avalos J."/>
            <person name="Benito E.P."/>
            <person name="Benoit I."/>
            <person name="Burger G."/>
            <person name="Camino L.P."/>
            <person name="Canovas D."/>
            <person name="Cerda-Olmedo E."/>
            <person name="Cheng J.-F."/>
            <person name="Dominguez A."/>
            <person name="Elias M."/>
            <person name="Eslava A.P."/>
            <person name="Glaser F."/>
            <person name="Grimwood J."/>
            <person name="Gutierrez G."/>
            <person name="Heitman J."/>
            <person name="Henrissat B."/>
            <person name="Iturriaga E.A."/>
            <person name="Lang B.F."/>
            <person name="Lavin J.L."/>
            <person name="Lee S."/>
            <person name="Li W."/>
            <person name="Lindquist E."/>
            <person name="Lopez-Garcia S."/>
            <person name="Luque E.M."/>
            <person name="Marcos A.T."/>
            <person name="Martin J."/>
            <person name="Mccluskey K."/>
            <person name="Medina H.R."/>
            <person name="Miralles-Duran A."/>
            <person name="Miyazaki A."/>
            <person name="Munoz-Torres E."/>
            <person name="Oguiza J.A."/>
            <person name="Ohm R."/>
            <person name="Olmedo M."/>
            <person name="Orejas M."/>
            <person name="Ortiz-Castellanos L."/>
            <person name="Pisabarro A.G."/>
            <person name="Rodriguez-Romero J."/>
            <person name="Ruiz-Herrera J."/>
            <person name="Ruiz-Vazquez R."/>
            <person name="Sanz C."/>
            <person name="Schackwitz W."/>
            <person name="Schmutz J."/>
            <person name="Shahriari M."/>
            <person name="Shelest E."/>
            <person name="Silva-Franco F."/>
            <person name="Soanes D."/>
            <person name="Syed K."/>
            <person name="Tagua V.G."/>
            <person name="Talbot N.J."/>
            <person name="Thon M."/>
            <person name="De Vries R.P."/>
            <person name="Wiebenga A."/>
            <person name="Yadav J.S."/>
            <person name="Braun E.L."/>
            <person name="Baker S."/>
            <person name="Garre V."/>
            <person name="Horwitz B."/>
            <person name="Torres-Martinez S."/>
            <person name="Idnurm A."/>
            <person name="Herrera-Estrella A."/>
            <person name="Gabaldon T."/>
            <person name="Grigoriev I.V."/>
        </authorList>
    </citation>
    <scope>NUCLEOTIDE SEQUENCE [LARGE SCALE GENOMIC DNA]</scope>
    <source>
        <strain evidence="9 10">CBS 277.49</strain>
    </source>
</reference>
<evidence type="ECO:0000259" key="7">
    <source>
        <dbReference type="Pfam" id="PF09734"/>
    </source>
</evidence>
<dbReference type="OrthoDB" id="5598268at2759"/>
<evidence type="ECO:0000259" key="8">
    <source>
        <dbReference type="Pfam" id="PF17682"/>
    </source>
</evidence>
<dbReference type="InterPro" id="IPR040454">
    <property type="entry name" value="TF_IIIC_Tfc1/Sfc1"/>
</dbReference>
<keyword evidence="4" id="KW-0539">Nucleus</keyword>
<feature type="domain" description="Transcription factor IIIC subunit Tfc1/Sfc1 triple barrel" evidence="8">
    <location>
        <begin position="19"/>
        <end position="123"/>
    </location>
</feature>
<organism evidence="9 10">
    <name type="scientific">Mucor lusitanicus CBS 277.49</name>
    <dbReference type="NCBI Taxonomy" id="747725"/>
    <lineage>
        <taxon>Eukaryota</taxon>
        <taxon>Fungi</taxon>
        <taxon>Fungi incertae sedis</taxon>
        <taxon>Mucoromycota</taxon>
        <taxon>Mucoromycotina</taxon>
        <taxon>Mucoromycetes</taxon>
        <taxon>Mucorales</taxon>
        <taxon>Mucorineae</taxon>
        <taxon>Mucoraceae</taxon>
        <taxon>Mucor</taxon>
    </lineage>
</organism>
<feature type="compositionally biased region" description="Acidic residues" evidence="6">
    <location>
        <begin position="526"/>
        <end position="540"/>
    </location>
</feature>
<evidence type="ECO:0008006" key="11">
    <source>
        <dbReference type="Google" id="ProtNLM"/>
    </source>
</evidence>
<dbReference type="VEuPathDB" id="FungiDB:MUCCIDRAFT_106349"/>
<keyword evidence="5" id="KW-0175">Coiled coil</keyword>
<dbReference type="STRING" id="747725.A0A168N521"/>
<evidence type="ECO:0000256" key="6">
    <source>
        <dbReference type="SAM" id="MobiDB-lite"/>
    </source>
</evidence>
<gene>
    <name evidence="9" type="ORF">MUCCIDRAFT_106349</name>
</gene>
<feature type="coiled-coil region" evidence="5">
    <location>
        <begin position="487"/>
        <end position="518"/>
    </location>
</feature>
<dbReference type="InterPro" id="IPR042536">
    <property type="entry name" value="TFIIIC_tauA_Sfc1"/>
</dbReference>
<evidence type="ECO:0000256" key="2">
    <source>
        <dbReference type="ARBA" id="ARBA00023125"/>
    </source>
</evidence>
<feature type="region of interest" description="Disordered" evidence="6">
    <location>
        <begin position="526"/>
        <end position="559"/>
    </location>
</feature>
<dbReference type="InterPro" id="IPR019136">
    <property type="entry name" value="TF_IIIC_su-5_HTH"/>
</dbReference>
<keyword evidence="2" id="KW-0238">DNA-binding</keyword>
<feature type="domain" description="Transcription factor IIIC subunit 5 HTH" evidence="7">
    <location>
        <begin position="164"/>
        <end position="315"/>
    </location>
</feature>
<dbReference type="GO" id="GO:0000127">
    <property type="term" value="C:transcription factor TFIIIC complex"/>
    <property type="evidence" value="ECO:0007669"/>
    <property type="project" value="InterPro"/>
</dbReference>
<comment type="caution">
    <text evidence="9">The sequence shown here is derived from an EMBL/GenBank/DDBJ whole genome shotgun (WGS) entry which is preliminary data.</text>
</comment>
<dbReference type="EMBL" id="AMYB01000002">
    <property type="protein sequence ID" value="OAD05794.1"/>
    <property type="molecule type" value="Genomic_DNA"/>
</dbReference>
<evidence type="ECO:0000256" key="1">
    <source>
        <dbReference type="ARBA" id="ARBA00004123"/>
    </source>
</evidence>
<dbReference type="Pfam" id="PF17682">
    <property type="entry name" value="Tau95_N"/>
    <property type="match status" value="1"/>
</dbReference>
<dbReference type="InterPro" id="IPR041499">
    <property type="entry name" value="Tfc1/Sfc1_N"/>
</dbReference>
<evidence type="ECO:0000313" key="10">
    <source>
        <dbReference type="Proteomes" id="UP000077051"/>
    </source>
</evidence>
<proteinExistence type="predicted"/>
<dbReference type="PANTHER" id="PTHR13230">
    <property type="entry name" value="GENERAL TRANSCRIPTION FACTOR IIIC, POLYPEPTIDE 5"/>
    <property type="match status" value="1"/>
</dbReference>
<evidence type="ECO:0000313" key="9">
    <source>
        <dbReference type="EMBL" id="OAD05794.1"/>
    </source>
</evidence>
<comment type="subcellular location">
    <subcellularLocation>
        <location evidence="1">Nucleus</location>
    </subcellularLocation>
</comment>
<dbReference type="GO" id="GO:0001003">
    <property type="term" value="F:RNA polymerase III type 2 promoter sequence-specific DNA binding"/>
    <property type="evidence" value="ECO:0007669"/>
    <property type="project" value="TreeGrafter"/>
</dbReference>
<dbReference type="Proteomes" id="UP000077051">
    <property type="component" value="Unassembled WGS sequence"/>
</dbReference>
<dbReference type="Pfam" id="PF09734">
    <property type="entry name" value="Tau95"/>
    <property type="match status" value="1"/>
</dbReference>
<name>A0A168N521_MUCCL</name>
<dbReference type="PANTHER" id="PTHR13230:SF5">
    <property type="entry name" value="GENERAL TRANSCRIPTION FACTOR 3C POLYPEPTIDE 5"/>
    <property type="match status" value="1"/>
</dbReference>
<keyword evidence="10" id="KW-1185">Reference proteome</keyword>
<dbReference type="GO" id="GO:0006384">
    <property type="term" value="P:transcription initiation at RNA polymerase III promoter"/>
    <property type="evidence" value="ECO:0007669"/>
    <property type="project" value="InterPro"/>
</dbReference>
<evidence type="ECO:0000256" key="5">
    <source>
        <dbReference type="SAM" id="Coils"/>
    </source>
</evidence>
<dbReference type="GO" id="GO:0005634">
    <property type="term" value="C:nucleus"/>
    <property type="evidence" value="ECO:0007669"/>
    <property type="project" value="UniProtKB-SubCell"/>
</dbReference>
<evidence type="ECO:0000256" key="4">
    <source>
        <dbReference type="ARBA" id="ARBA00023242"/>
    </source>
</evidence>